<keyword evidence="15 20" id="KW-0443">Lipid metabolism</keyword>
<name>A0AAW8R3V4_9ALTE</name>
<dbReference type="PRINTS" id="PR01486">
    <property type="entry name" value="PHPHLIPASEA1"/>
</dbReference>
<evidence type="ECO:0000256" key="8">
    <source>
        <dbReference type="ARBA" id="ARBA00022452"/>
    </source>
</evidence>
<evidence type="ECO:0000256" key="20">
    <source>
        <dbReference type="RuleBase" id="RU366027"/>
    </source>
</evidence>
<dbReference type="InterPro" id="IPR003187">
    <property type="entry name" value="PLipase_A1"/>
</dbReference>
<organism evidence="21 22">
    <name type="scientific">Brumicola blandensis</name>
    <dbReference type="NCBI Taxonomy" id="3075611"/>
    <lineage>
        <taxon>Bacteria</taxon>
        <taxon>Pseudomonadati</taxon>
        <taxon>Pseudomonadota</taxon>
        <taxon>Gammaproteobacteria</taxon>
        <taxon>Alteromonadales</taxon>
        <taxon>Alteromonadaceae</taxon>
        <taxon>Brumicola</taxon>
    </lineage>
</organism>
<dbReference type="SUPFAM" id="SSF56931">
    <property type="entry name" value="Outer membrane phospholipase A (OMPLA)"/>
    <property type="match status" value="1"/>
</dbReference>
<evidence type="ECO:0000256" key="4">
    <source>
        <dbReference type="ARBA" id="ARBA00011702"/>
    </source>
</evidence>
<keyword evidence="13 19" id="KW-0106">Calcium</keyword>
<dbReference type="EC" id="3.1.1.4" evidence="6 20"/>
<evidence type="ECO:0000256" key="1">
    <source>
        <dbReference type="ARBA" id="ARBA00000111"/>
    </source>
</evidence>
<keyword evidence="10 19" id="KW-0479">Metal-binding</keyword>
<feature type="active site" description="Proton acceptor" evidence="18">
    <location>
        <position position="197"/>
    </location>
</feature>
<evidence type="ECO:0000256" key="15">
    <source>
        <dbReference type="ARBA" id="ARBA00023098"/>
    </source>
</evidence>
<comment type="cofactor">
    <cofactor evidence="20">
        <name>Ca(2+)</name>
        <dbReference type="ChEBI" id="CHEBI:29108"/>
    </cofactor>
    <text evidence="20">Binds 1 Ca(2+) ion per monomer. In the dimeric form the Ca(2+) is bound by different amino acids with binding of each Ca(2+) shared with ligands coming from each monomer. The Ca(2+) ion may have a role in catalysis.</text>
</comment>
<comment type="subunit">
    <text evidence="4 20">Homodimer; dimerization is reversible, and the dimeric form is the active one.</text>
</comment>
<comment type="similarity">
    <text evidence="3 20">Belongs to the phospholipase A1 family.</text>
</comment>
<dbReference type="GO" id="GO:0005509">
    <property type="term" value="F:calcium ion binding"/>
    <property type="evidence" value="ECO:0007669"/>
    <property type="project" value="TreeGrafter"/>
</dbReference>
<accession>A0AAW8R3V4</accession>
<keyword evidence="11 20" id="KW-0732">Signal</keyword>
<evidence type="ECO:0000256" key="6">
    <source>
        <dbReference type="ARBA" id="ARBA00013278"/>
    </source>
</evidence>
<dbReference type="Gene3D" id="2.40.230.10">
    <property type="entry name" value="Phospholipase A1"/>
    <property type="match status" value="1"/>
</dbReference>
<keyword evidence="9" id="KW-0812">Transmembrane</keyword>
<feature type="signal peptide" evidence="20">
    <location>
        <begin position="1"/>
        <end position="22"/>
    </location>
</feature>
<dbReference type="GO" id="GO:0008970">
    <property type="term" value="F:phospholipase A1 activity"/>
    <property type="evidence" value="ECO:0007669"/>
    <property type="project" value="UniProtKB-EC"/>
</dbReference>
<dbReference type="GO" id="GO:0004623">
    <property type="term" value="F:phospholipase A2 activity"/>
    <property type="evidence" value="ECO:0007669"/>
    <property type="project" value="UniProtKB-EC"/>
</dbReference>
<dbReference type="RefSeq" id="WP_311362747.1">
    <property type="nucleotide sequence ID" value="NZ_JAVRIE010000007.1"/>
</dbReference>
<feature type="binding site" description="in dimeric form" evidence="19">
    <location>
        <position position="161"/>
    </location>
    <ligand>
        <name>Ca(2+)</name>
        <dbReference type="ChEBI" id="CHEBI:29108"/>
        <label>1</label>
    </ligand>
</feature>
<keyword evidence="8" id="KW-1134">Transmembrane beta strand</keyword>
<comment type="catalytic activity">
    <reaction evidence="2 20">
        <text>a 1,2-diacyl-sn-glycero-3-phosphocholine + H2O = a 1-acyl-sn-glycero-3-phosphocholine + a fatty acid + H(+)</text>
        <dbReference type="Rhea" id="RHEA:15801"/>
        <dbReference type="ChEBI" id="CHEBI:15377"/>
        <dbReference type="ChEBI" id="CHEBI:15378"/>
        <dbReference type="ChEBI" id="CHEBI:28868"/>
        <dbReference type="ChEBI" id="CHEBI:57643"/>
        <dbReference type="ChEBI" id="CHEBI:58168"/>
        <dbReference type="EC" id="3.1.1.4"/>
    </reaction>
</comment>
<evidence type="ECO:0000256" key="10">
    <source>
        <dbReference type="ARBA" id="ARBA00022723"/>
    </source>
</evidence>
<evidence type="ECO:0000256" key="2">
    <source>
        <dbReference type="ARBA" id="ARBA00001604"/>
    </source>
</evidence>
<evidence type="ECO:0000256" key="5">
    <source>
        <dbReference type="ARBA" id="ARBA00013179"/>
    </source>
</evidence>
<gene>
    <name evidence="21" type="ORF">RM544_15620</name>
</gene>
<evidence type="ECO:0000256" key="12">
    <source>
        <dbReference type="ARBA" id="ARBA00022801"/>
    </source>
</evidence>
<dbReference type="CDD" id="cd00541">
    <property type="entry name" value="OMPLA"/>
    <property type="match status" value="1"/>
</dbReference>
<evidence type="ECO:0000256" key="19">
    <source>
        <dbReference type="PIRSR" id="PIRSR603187-2"/>
    </source>
</evidence>
<evidence type="ECO:0000256" key="16">
    <source>
        <dbReference type="ARBA" id="ARBA00023136"/>
    </source>
</evidence>
<evidence type="ECO:0000256" key="7">
    <source>
        <dbReference type="ARBA" id="ARBA00021726"/>
    </source>
</evidence>
<dbReference type="Pfam" id="PF02253">
    <property type="entry name" value="PLA1"/>
    <property type="match status" value="1"/>
</dbReference>
<evidence type="ECO:0000256" key="13">
    <source>
        <dbReference type="ARBA" id="ARBA00022837"/>
    </source>
</evidence>
<feature type="binding site" description="in dimeric form" evidence="19">
    <location>
        <position position="207"/>
    </location>
    <ligand>
        <name>Ca(2+)</name>
        <dbReference type="ChEBI" id="CHEBI:29108"/>
        <label>1</label>
    </ligand>
</feature>
<evidence type="ECO:0000256" key="9">
    <source>
        <dbReference type="ARBA" id="ARBA00022692"/>
    </source>
</evidence>
<evidence type="ECO:0000313" key="21">
    <source>
        <dbReference type="EMBL" id="MDT0583976.1"/>
    </source>
</evidence>
<dbReference type="GO" id="GO:0009279">
    <property type="term" value="C:cell outer membrane"/>
    <property type="evidence" value="ECO:0007669"/>
    <property type="project" value="UniProtKB-SubCell"/>
</dbReference>
<keyword evidence="16" id="KW-0472">Membrane</keyword>
<comment type="catalytic activity">
    <reaction evidence="1 20">
        <text>a 1,2-diacyl-sn-glycero-3-phosphocholine + H2O = a 2-acyl-sn-glycero-3-phosphocholine + a fatty acid + H(+)</text>
        <dbReference type="Rhea" id="RHEA:18689"/>
        <dbReference type="ChEBI" id="CHEBI:15377"/>
        <dbReference type="ChEBI" id="CHEBI:15378"/>
        <dbReference type="ChEBI" id="CHEBI:28868"/>
        <dbReference type="ChEBI" id="CHEBI:57643"/>
        <dbReference type="ChEBI" id="CHEBI:57875"/>
        <dbReference type="EC" id="3.1.1.32"/>
    </reaction>
</comment>
<feature type="active site" description="Nucleophile" evidence="18">
    <location>
        <position position="199"/>
    </location>
</feature>
<evidence type="ECO:0000256" key="14">
    <source>
        <dbReference type="ARBA" id="ARBA00022963"/>
    </source>
</evidence>
<comment type="subcellular location">
    <subcellularLocation>
        <location evidence="20">Cell outer membrane</location>
        <topology evidence="20">Multi-pass membrane protein</topology>
    </subcellularLocation>
    <text evidence="20">One of the very few enzymes located there.</text>
</comment>
<dbReference type="AlphaFoldDB" id="A0AAW8R3V4"/>
<feature type="binding site" description="in dimeric form" evidence="19">
    <location>
        <position position="249"/>
    </location>
    <ligand>
        <name>Ca(2+)</name>
        <dbReference type="ChEBI" id="CHEBI:29108"/>
        <label>1</label>
    </ligand>
</feature>
<proteinExistence type="inferred from homology"/>
<dbReference type="PANTHER" id="PTHR40457:SF1">
    <property type="entry name" value="PHOSPHOLIPASE A1"/>
    <property type="match status" value="1"/>
</dbReference>
<dbReference type="GO" id="GO:0016042">
    <property type="term" value="P:lipid catabolic process"/>
    <property type="evidence" value="ECO:0007669"/>
    <property type="project" value="UniProtKB-KW"/>
</dbReference>
<dbReference type="PANTHER" id="PTHR40457">
    <property type="entry name" value="PHOSPHOLIPASE A1"/>
    <property type="match status" value="1"/>
</dbReference>
<evidence type="ECO:0000256" key="18">
    <source>
        <dbReference type="PIRSR" id="PIRSR603187-1"/>
    </source>
</evidence>
<keyword evidence="12 20" id="KW-0378">Hydrolase</keyword>
<reference evidence="21 22" key="1">
    <citation type="submission" date="2023-09" db="EMBL/GenBank/DDBJ databases">
        <authorList>
            <person name="Rey-Velasco X."/>
        </authorList>
    </citation>
    <scope>NUCLEOTIDE SEQUENCE [LARGE SCALE GENOMIC DNA]</scope>
    <source>
        <strain evidence="21 22">W409</strain>
    </source>
</reference>
<dbReference type="EMBL" id="JAVRIE010000007">
    <property type="protein sequence ID" value="MDT0583976.1"/>
    <property type="molecule type" value="Genomic_DNA"/>
</dbReference>
<evidence type="ECO:0000256" key="17">
    <source>
        <dbReference type="ARBA" id="ARBA00023237"/>
    </source>
</evidence>
<evidence type="ECO:0000256" key="11">
    <source>
        <dbReference type="ARBA" id="ARBA00022729"/>
    </source>
</evidence>
<feature type="chain" id="PRO_5043095850" description="Phospholipase A1" evidence="20">
    <location>
        <begin position="23"/>
        <end position="335"/>
    </location>
</feature>
<keyword evidence="14 20" id="KW-0442">Lipid degradation</keyword>
<sequence>MKHITCSFMLFTCILFSPLSLAHTIHNEALQDKLATSETPPPPSKPEEIMNTVKKAVADARDGKQTTESILDKRVDRMKESNNNPFSISQYRQNYLLPFSYAKAPNPISVDGLTEENVDKFEAKYQISVNLPLYLQDDDVSGVFFGMTLISFWQVYNDDVSKPFRETNYEPEVYYQWQTDWDILGYRFNQFNVGINHQSNGQSGLKSRSWNRLYATAIFSDVDSFYYLKTWYRLPEDEKEFELDPNGDDNPDITDFIGRMELGYGFQLGNVNVLSKLTNNLSFSKNRGSVELNFTYPINDRYDWLLQYFNGYGDSLIDYNRHQQRISLGIQLKLL</sequence>
<protein>
    <recommendedName>
        <fullName evidence="7 20">Phospholipase A1</fullName>
        <ecNumber evidence="5 20">3.1.1.32</ecNumber>
        <ecNumber evidence="6 20">3.1.1.4</ecNumber>
    </recommendedName>
    <alternativeName>
        <fullName evidence="20">Phosphatidylcholine 1-acylhydrolase</fullName>
    </alternativeName>
</protein>
<dbReference type="EC" id="3.1.1.32" evidence="5 20"/>
<keyword evidence="22" id="KW-1185">Reference proteome</keyword>
<evidence type="ECO:0000256" key="3">
    <source>
        <dbReference type="ARBA" id="ARBA00010525"/>
    </source>
</evidence>
<dbReference type="Proteomes" id="UP001249020">
    <property type="component" value="Unassembled WGS sequence"/>
</dbReference>
<keyword evidence="17 20" id="KW-0998">Cell outer membrane</keyword>
<comment type="function">
    <text evidence="20">Hydrolysis of phosphatidylcholine with phospholipase A2 (EC 3.1.1.4) and phospholipase A1 (EC 3.1.1.32) activities.</text>
</comment>
<evidence type="ECO:0000313" key="22">
    <source>
        <dbReference type="Proteomes" id="UP001249020"/>
    </source>
</evidence>
<dbReference type="InterPro" id="IPR036541">
    <property type="entry name" value="PLipase_A1_sf"/>
</dbReference>
<comment type="caution">
    <text evidence="21">The sequence shown here is derived from an EMBL/GenBank/DDBJ whole genome shotgun (WGS) entry which is preliminary data.</text>
</comment>